<keyword evidence="3" id="KW-1185">Reference proteome</keyword>
<dbReference type="RefSeq" id="WP_062440996.1">
    <property type="nucleotide sequence ID" value="NZ_BMCJ01000002.1"/>
</dbReference>
<dbReference type="EMBL" id="BMCJ01000002">
    <property type="protein sequence ID" value="GGC81903.1"/>
    <property type="molecule type" value="Genomic_DNA"/>
</dbReference>
<accession>A0ABQ1NP07</accession>
<protein>
    <recommendedName>
        <fullName evidence="4">YfhD family protein</fullName>
    </recommendedName>
</protein>
<dbReference type="Pfam" id="PF14151">
    <property type="entry name" value="YfhD"/>
    <property type="match status" value="1"/>
</dbReference>
<evidence type="ECO:0000256" key="1">
    <source>
        <dbReference type="SAM" id="MobiDB-lite"/>
    </source>
</evidence>
<feature type="compositionally biased region" description="Basic and acidic residues" evidence="1">
    <location>
        <begin position="22"/>
        <end position="31"/>
    </location>
</feature>
<gene>
    <name evidence="2" type="ORF">GCM10007216_10540</name>
</gene>
<proteinExistence type="predicted"/>
<sequence>MGRDDRRKANGKNDSSLPQTPKYEKKAHALDIEFSEELADHEDKEAQARSQAADARMNNKD</sequence>
<evidence type="ECO:0008006" key="4">
    <source>
        <dbReference type="Google" id="ProtNLM"/>
    </source>
</evidence>
<dbReference type="InterPro" id="IPR025435">
    <property type="entry name" value="YfhD-like"/>
</dbReference>
<dbReference type="Proteomes" id="UP000619534">
    <property type="component" value="Unassembled WGS sequence"/>
</dbReference>
<evidence type="ECO:0000313" key="3">
    <source>
        <dbReference type="Proteomes" id="UP000619534"/>
    </source>
</evidence>
<evidence type="ECO:0000313" key="2">
    <source>
        <dbReference type="EMBL" id="GGC81903.1"/>
    </source>
</evidence>
<feature type="region of interest" description="Disordered" evidence="1">
    <location>
        <begin position="1"/>
        <end position="61"/>
    </location>
</feature>
<comment type="caution">
    <text evidence="2">The sequence shown here is derived from an EMBL/GenBank/DDBJ whole genome shotgun (WGS) entry which is preliminary data.</text>
</comment>
<reference evidence="3" key="1">
    <citation type="journal article" date="2019" name="Int. J. Syst. Evol. Microbiol.">
        <title>The Global Catalogue of Microorganisms (GCM) 10K type strain sequencing project: providing services to taxonomists for standard genome sequencing and annotation.</title>
        <authorList>
            <consortium name="The Broad Institute Genomics Platform"/>
            <consortium name="The Broad Institute Genome Sequencing Center for Infectious Disease"/>
            <person name="Wu L."/>
            <person name="Ma J."/>
        </authorList>
    </citation>
    <scope>NUCLEOTIDE SEQUENCE [LARGE SCALE GENOMIC DNA]</scope>
    <source>
        <strain evidence="3">CCM 7282</strain>
    </source>
</reference>
<organism evidence="2 3">
    <name type="scientific">Thalassobacillus devorans</name>
    <dbReference type="NCBI Taxonomy" id="279813"/>
    <lineage>
        <taxon>Bacteria</taxon>
        <taxon>Bacillati</taxon>
        <taxon>Bacillota</taxon>
        <taxon>Bacilli</taxon>
        <taxon>Bacillales</taxon>
        <taxon>Bacillaceae</taxon>
        <taxon>Thalassobacillus</taxon>
    </lineage>
</organism>
<name>A0ABQ1NP07_9BACI</name>